<evidence type="ECO:0000313" key="2">
    <source>
        <dbReference type="Proteomes" id="UP001476247"/>
    </source>
</evidence>
<name>A0ABP9Y5Z8_9FUNG</name>
<gene>
    <name evidence="1" type="ORF">HPULCUR_007866</name>
</gene>
<organism evidence="1 2">
    <name type="scientific">Helicostylum pulchrum</name>
    <dbReference type="NCBI Taxonomy" id="562976"/>
    <lineage>
        <taxon>Eukaryota</taxon>
        <taxon>Fungi</taxon>
        <taxon>Fungi incertae sedis</taxon>
        <taxon>Mucoromycota</taxon>
        <taxon>Mucoromycotina</taxon>
        <taxon>Mucoromycetes</taxon>
        <taxon>Mucorales</taxon>
        <taxon>Mucorineae</taxon>
        <taxon>Mucoraceae</taxon>
        <taxon>Helicostylum</taxon>
    </lineage>
</organism>
<proteinExistence type="predicted"/>
<dbReference type="Proteomes" id="UP001476247">
    <property type="component" value="Unassembled WGS sequence"/>
</dbReference>
<protein>
    <submittedName>
        <fullName evidence="1">Uncharacterized protein</fullName>
    </submittedName>
</protein>
<keyword evidence="2" id="KW-1185">Reference proteome</keyword>
<comment type="caution">
    <text evidence="1">The sequence shown here is derived from an EMBL/GenBank/DDBJ whole genome shotgun (WGS) entry which is preliminary data.</text>
</comment>
<sequence length="230" mass="26420">MNNLNITKGLNSIEETTVLTCFHVLKILQDANDEIDKLRTTCVNQQSKTATRIMSSLLYKYFSSVQKDSESNLTIETLRPFIKHIIVSTCADIKLECNGTLENDMVKLGKEMKLAVDKLITYKVDSPEITGLLIRGLNVTVMKMNLQYNGQYRLIEISTFFLVRDTIDDIMLIPSIVQKLDQVRQIVQDTMENVYEAIRKELCSTRVNNTFMRKDCHSPVTVKEECQRLL</sequence>
<accession>A0ABP9Y5Z8</accession>
<evidence type="ECO:0000313" key="1">
    <source>
        <dbReference type="EMBL" id="GAA5802401.1"/>
    </source>
</evidence>
<reference evidence="1 2" key="1">
    <citation type="submission" date="2024-04" db="EMBL/GenBank/DDBJ databases">
        <title>genome sequences of Mucor flavus KT1a and Helicostylum pulchrum KT1b strains isolation_sourced from the surface of a dry-aged beef.</title>
        <authorList>
            <person name="Toyotome T."/>
            <person name="Hosono M."/>
            <person name="Torimaru M."/>
            <person name="Fukuda K."/>
            <person name="Mikami N."/>
        </authorList>
    </citation>
    <scope>NUCLEOTIDE SEQUENCE [LARGE SCALE GENOMIC DNA]</scope>
    <source>
        <strain evidence="1 2">KT1b</strain>
    </source>
</reference>
<dbReference type="EMBL" id="BAABUJ010000023">
    <property type="protein sequence ID" value="GAA5802401.1"/>
    <property type="molecule type" value="Genomic_DNA"/>
</dbReference>